<organism evidence="3 4">
    <name type="scientific">Tenacibaculum tangerinum</name>
    <dbReference type="NCBI Taxonomy" id="3038772"/>
    <lineage>
        <taxon>Bacteria</taxon>
        <taxon>Pseudomonadati</taxon>
        <taxon>Bacteroidota</taxon>
        <taxon>Flavobacteriia</taxon>
        <taxon>Flavobacteriales</taxon>
        <taxon>Flavobacteriaceae</taxon>
        <taxon>Tenacibaculum</taxon>
    </lineage>
</organism>
<sequence length="426" mass="47496">MKTEILLVLIIFNLISSSCSNGDAESEITPTPPPVLKPEIESLSSNFIIEGQTLVIKGLNFKSNESKTTVIINNKSYDITPTANEISIKINAEMGVEKSSLNVQVGAQKSTTEYFFIMPKKWHKIETQLEILKAFIFDDTNEITLLEDTDASSNSYYGAILKLKTSENGYLPESLNIPGGNKSDLKMYNSQTGVAASSITGYFTSDGFQNSTAFGSFLDTDAYVDDVKIVYVDETSSIIVNCCADYMYTNDKGITFEYSSVWKELSMGNNIRFWSSNKLSDGYFYGAGLNAEKSPNANLILKSADGISNWEILDDVTTPYSIGSDLKMLDTDLFLQVFHADKQLQKSNDLAKTWVVVRSDVEKVFTQNKTNWYVLSVDSKLYSTNDSGNTWKLELELPSDSKINHMSFSENKILLSGDNLLYIKHL</sequence>
<dbReference type="InterPro" id="IPR002909">
    <property type="entry name" value="IPT_dom"/>
</dbReference>
<dbReference type="PROSITE" id="PS51257">
    <property type="entry name" value="PROKAR_LIPOPROTEIN"/>
    <property type="match status" value="1"/>
</dbReference>
<proteinExistence type="predicted"/>
<evidence type="ECO:0000313" key="4">
    <source>
        <dbReference type="Proteomes" id="UP001232001"/>
    </source>
</evidence>
<reference evidence="3 4" key="1">
    <citation type="submission" date="2023-04" db="EMBL/GenBank/DDBJ databases">
        <title>Tenacibaculum tangerinum sp. nov., isolated from sea tidal flat of South Korea.</title>
        <authorList>
            <person name="Lee S.H."/>
            <person name="Kim J.-J."/>
        </authorList>
    </citation>
    <scope>NUCLEOTIDE SEQUENCE [LARGE SCALE GENOMIC DNA]</scope>
    <source>
        <strain evidence="3 4">GRR-S3-23</strain>
    </source>
</reference>
<keyword evidence="1" id="KW-0732">Signal</keyword>
<dbReference type="RefSeq" id="WP_279651540.1">
    <property type="nucleotide sequence ID" value="NZ_CP122539.1"/>
</dbReference>
<feature type="domain" description="IPT/TIG" evidence="2">
    <location>
        <begin position="38"/>
        <end position="111"/>
    </location>
</feature>
<dbReference type="Gene3D" id="2.60.40.10">
    <property type="entry name" value="Immunoglobulins"/>
    <property type="match status" value="1"/>
</dbReference>
<accession>A0ABY8L322</accession>
<dbReference type="Gene3D" id="2.130.10.10">
    <property type="entry name" value="YVTN repeat-like/Quinoprotein amine dehydrogenase"/>
    <property type="match status" value="1"/>
</dbReference>
<feature type="signal peptide" evidence="1">
    <location>
        <begin position="1"/>
        <end position="21"/>
    </location>
</feature>
<evidence type="ECO:0000313" key="3">
    <source>
        <dbReference type="EMBL" id="WGH75666.1"/>
    </source>
</evidence>
<protein>
    <submittedName>
        <fullName evidence="3">IPT/TIG domain-containing protein</fullName>
    </submittedName>
</protein>
<dbReference type="SUPFAM" id="SSF110296">
    <property type="entry name" value="Oligoxyloglucan reducing end-specific cellobiohydrolase"/>
    <property type="match status" value="1"/>
</dbReference>
<dbReference type="InterPro" id="IPR013783">
    <property type="entry name" value="Ig-like_fold"/>
</dbReference>
<name>A0ABY8L322_9FLAO</name>
<evidence type="ECO:0000259" key="2">
    <source>
        <dbReference type="Pfam" id="PF01833"/>
    </source>
</evidence>
<gene>
    <name evidence="3" type="ORF">P8625_00445</name>
</gene>
<dbReference type="Proteomes" id="UP001232001">
    <property type="component" value="Chromosome"/>
</dbReference>
<dbReference type="EMBL" id="CP122539">
    <property type="protein sequence ID" value="WGH75666.1"/>
    <property type="molecule type" value="Genomic_DNA"/>
</dbReference>
<feature type="chain" id="PRO_5047077218" evidence="1">
    <location>
        <begin position="22"/>
        <end position="426"/>
    </location>
</feature>
<keyword evidence="4" id="KW-1185">Reference proteome</keyword>
<dbReference type="Pfam" id="PF01833">
    <property type="entry name" value="TIG"/>
    <property type="match status" value="1"/>
</dbReference>
<dbReference type="InterPro" id="IPR015943">
    <property type="entry name" value="WD40/YVTN_repeat-like_dom_sf"/>
</dbReference>
<evidence type="ECO:0000256" key="1">
    <source>
        <dbReference type="SAM" id="SignalP"/>
    </source>
</evidence>